<feature type="chain" id="PRO_5008403393" evidence="2">
    <location>
        <begin position="19"/>
        <end position="125"/>
    </location>
</feature>
<dbReference type="AlphaFoldDB" id="A0A1B0A225"/>
<evidence type="ECO:0000256" key="1">
    <source>
        <dbReference type="SAM" id="MobiDB-lite"/>
    </source>
</evidence>
<dbReference type="EnsemblMetazoa" id="GPAI032101-RA">
    <property type="protein sequence ID" value="GPAI032101-PA"/>
    <property type="gene ID" value="GPAI032101"/>
</dbReference>
<feature type="signal peptide" evidence="2">
    <location>
        <begin position="1"/>
        <end position="18"/>
    </location>
</feature>
<accession>A0A1B0A225</accession>
<keyword evidence="2" id="KW-0732">Signal</keyword>
<organism evidence="3 4">
    <name type="scientific">Glossina pallidipes</name>
    <name type="common">Tsetse fly</name>
    <dbReference type="NCBI Taxonomy" id="7398"/>
    <lineage>
        <taxon>Eukaryota</taxon>
        <taxon>Metazoa</taxon>
        <taxon>Ecdysozoa</taxon>
        <taxon>Arthropoda</taxon>
        <taxon>Hexapoda</taxon>
        <taxon>Insecta</taxon>
        <taxon>Pterygota</taxon>
        <taxon>Neoptera</taxon>
        <taxon>Endopterygota</taxon>
        <taxon>Diptera</taxon>
        <taxon>Brachycera</taxon>
        <taxon>Muscomorpha</taxon>
        <taxon>Hippoboscoidea</taxon>
        <taxon>Glossinidae</taxon>
        <taxon>Glossina</taxon>
    </lineage>
</organism>
<reference evidence="3" key="2">
    <citation type="submission" date="2020-05" db="UniProtKB">
        <authorList>
            <consortium name="EnsemblMetazoa"/>
        </authorList>
    </citation>
    <scope>IDENTIFICATION</scope>
    <source>
        <strain evidence="3">IAEA</strain>
    </source>
</reference>
<feature type="region of interest" description="Disordered" evidence="1">
    <location>
        <begin position="53"/>
        <end position="87"/>
    </location>
</feature>
<evidence type="ECO:0000256" key="2">
    <source>
        <dbReference type="SAM" id="SignalP"/>
    </source>
</evidence>
<protein>
    <submittedName>
        <fullName evidence="3">Uncharacterized protein</fullName>
    </submittedName>
</protein>
<name>A0A1B0A225_GLOPL</name>
<keyword evidence="4" id="KW-1185">Reference proteome</keyword>
<sequence>MSFSIAFTCHVIAGSILAPGFLGVLSHSSRSHNARSSSSSSFSSAGGNLKSILTTGSHRGSTTMHHHTTTTSTTTTTTTPHTTTSGQLLEKSELLNNLTGIESNVESIVHSLFPSLDSKIYSLQC</sequence>
<evidence type="ECO:0000313" key="3">
    <source>
        <dbReference type="EnsemblMetazoa" id="GPAI032101-PA"/>
    </source>
</evidence>
<evidence type="ECO:0000313" key="4">
    <source>
        <dbReference type="Proteomes" id="UP000092445"/>
    </source>
</evidence>
<reference evidence="4" key="1">
    <citation type="submission" date="2014-03" db="EMBL/GenBank/DDBJ databases">
        <authorList>
            <person name="Aksoy S."/>
            <person name="Warren W."/>
            <person name="Wilson R.K."/>
        </authorList>
    </citation>
    <scope>NUCLEOTIDE SEQUENCE [LARGE SCALE GENOMIC DNA]</scope>
    <source>
        <strain evidence="4">IAEA</strain>
    </source>
</reference>
<dbReference type="VEuPathDB" id="VectorBase:GPAI032101"/>
<feature type="compositionally biased region" description="Low complexity" evidence="1">
    <location>
        <begin position="53"/>
        <end position="86"/>
    </location>
</feature>
<dbReference type="Proteomes" id="UP000092445">
    <property type="component" value="Unassembled WGS sequence"/>
</dbReference>
<proteinExistence type="predicted"/>